<proteinExistence type="predicted"/>
<dbReference type="EMBL" id="MN740327">
    <property type="protein sequence ID" value="QHU00366.1"/>
    <property type="molecule type" value="Genomic_DNA"/>
</dbReference>
<dbReference type="AlphaFoldDB" id="A0A6C0J6N3"/>
<sequence length="31" mass="3590">MIKPDDKYDCKSSALADLQLYCKPCQKLDKQ</sequence>
<accession>A0A6C0J6N3</accession>
<evidence type="ECO:0000313" key="1">
    <source>
        <dbReference type="EMBL" id="QHU00366.1"/>
    </source>
</evidence>
<name>A0A6C0J6N3_9ZZZZ</name>
<reference evidence="1" key="1">
    <citation type="journal article" date="2020" name="Nature">
        <title>Giant virus diversity and host interactions through global metagenomics.</title>
        <authorList>
            <person name="Schulz F."/>
            <person name="Roux S."/>
            <person name="Paez-Espino D."/>
            <person name="Jungbluth S."/>
            <person name="Walsh D.A."/>
            <person name="Denef V.J."/>
            <person name="McMahon K.D."/>
            <person name="Konstantinidis K.T."/>
            <person name="Eloe-Fadrosh E.A."/>
            <person name="Kyrpides N.C."/>
            <person name="Woyke T."/>
        </authorList>
    </citation>
    <scope>NUCLEOTIDE SEQUENCE</scope>
    <source>
        <strain evidence="1">GVMAG-M-3300025860-20</strain>
    </source>
</reference>
<organism evidence="1">
    <name type="scientific">viral metagenome</name>
    <dbReference type="NCBI Taxonomy" id="1070528"/>
    <lineage>
        <taxon>unclassified sequences</taxon>
        <taxon>metagenomes</taxon>
        <taxon>organismal metagenomes</taxon>
    </lineage>
</organism>
<protein>
    <submittedName>
        <fullName evidence="1">Uncharacterized protein</fullName>
    </submittedName>
</protein>